<comment type="caution">
    <text evidence="19">The sequence shown here is derived from an EMBL/GenBank/DDBJ whole genome shotgun (WGS) entry which is preliminary data.</text>
</comment>
<comment type="catalytic activity">
    <reaction evidence="3">
        <text>2 a mycocerosyl-[mycocerosic acid synthase] + a phthiodiolone = a dimycocerosyl phthiodiolone + 2 holo-[mycocerosic acid synthase].</text>
        <dbReference type="EC" id="2.3.1.282"/>
    </reaction>
</comment>
<evidence type="ECO:0000256" key="15">
    <source>
        <dbReference type="ARBA" id="ARBA00033407"/>
    </source>
</evidence>
<evidence type="ECO:0000256" key="14">
    <source>
        <dbReference type="ARBA" id="ARBA00032317"/>
    </source>
</evidence>
<evidence type="ECO:0000259" key="18">
    <source>
        <dbReference type="Pfam" id="PF16911"/>
    </source>
</evidence>
<organism evidence="19 20">
    <name type="scientific">Streptomyces hintoniae</name>
    <dbReference type="NCBI Taxonomy" id="3075521"/>
    <lineage>
        <taxon>Bacteria</taxon>
        <taxon>Bacillati</taxon>
        <taxon>Actinomycetota</taxon>
        <taxon>Actinomycetes</taxon>
        <taxon>Kitasatosporales</taxon>
        <taxon>Streptomycetaceae</taxon>
        <taxon>Streptomyces</taxon>
    </lineage>
</organism>
<keyword evidence="20" id="KW-1185">Reference proteome</keyword>
<dbReference type="InterPro" id="IPR002938">
    <property type="entry name" value="FAD-bd"/>
</dbReference>
<dbReference type="EMBL" id="JAVRFF010000014">
    <property type="protein sequence ID" value="MDT0473327.1"/>
    <property type="molecule type" value="Genomic_DNA"/>
</dbReference>
<dbReference type="Gene3D" id="3.30.559.10">
    <property type="entry name" value="Chloramphenicol acetyltransferase-like domain"/>
    <property type="match status" value="1"/>
</dbReference>
<evidence type="ECO:0000256" key="2">
    <source>
        <dbReference type="ARBA" id="ARBA00000625"/>
    </source>
</evidence>
<dbReference type="InterPro" id="IPR031641">
    <property type="entry name" value="PapA_C"/>
</dbReference>
<dbReference type="Pfam" id="PF01494">
    <property type="entry name" value="FAD_binding_3"/>
    <property type="match status" value="1"/>
</dbReference>
<proteinExistence type="inferred from homology"/>
<reference evidence="19" key="1">
    <citation type="submission" date="2024-05" db="EMBL/GenBank/DDBJ databases">
        <title>30 novel species of actinomycetes from the DSMZ collection.</title>
        <authorList>
            <person name="Nouioui I."/>
        </authorList>
    </citation>
    <scope>NUCLEOTIDE SEQUENCE</scope>
    <source>
        <strain evidence="19">DSM 41014</strain>
    </source>
</reference>
<dbReference type="PANTHER" id="PTHR46496:SF1">
    <property type="entry name" value="ZEAXANTHIN EPOXIDASE, CHLOROPLASTIC"/>
    <property type="match status" value="1"/>
</dbReference>
<keyword evidence="8" id="KW-0285">Flavoprotein</keyword>
<evidence type="ECO:0000256" key="13">
    <source>
        <dbReference type="ARBA" id="ARBA00030465"/>
    </source>
</evidence>
<evidence type="ECO:0000259" key="17">
    <source>
        <dbReference type="Pfam" id="PF01494"/>
    </source>
</evidence>
<dbReference type="Pfam" id="PF16911">
    <property type="entry name" value="PapA_C"/>
    <property type="match status" value="1"/>
</dbReference>
<dbReference type="PANTHER" id="PTHR46496">
    <property type="match status" value="1"/>
</dbReference>
<comment type="catalytic activity">
    <reaction evidence="2">
        <text>2 a mycocerosyl-[mycocerosic acid synthase] + a phenolphthiocerol = a dimycocerosyl phenolphthiocerol + 2 holo-[mycocerosic acid synthase].</text>
        <dbReference type="EC" id="2.3.1.282"/>
    </reaction>
</comment>
<feature type="domain" description="FAD-binding" evidence="17">
    <location>
        <begin position="9"/>
        <end position="364"/>
    </location>
</feature>
<dbReference type="EC" id="2.3.1.282" evidence="6"/>
<evidence type="ECO:0000256" key="8">
    <source>
        <dbReference type="ARBA" id="ARBA00022630"/>
    </source>
</evidence>
<dbReference type="Proteomes" id="UP001180489">
    <property type="component" value="Unassembled WGS sequence"/>
</dbReference>
<evidence type="ECO:0000256" key="10">
    <source>
        <dbReference type="ARBA" id="ARBA00022827"/>
    </source>
</evidence>
<dbReference type="Gene3D" id="3.30.559.30">
    <property type="entry name" value="Nonribosomal peptide synthetase, condensation domain"/>
    <property type="match status" value="1"/>
</dbReference>
<evidence type="ECO:0000256" key="1">
    <source>
        <dbReference type="ARBA" id="ARBA00000026"/>
    </source>
</evidence>
<dbReference type="RefSeq" id="WP_311635284.1">
    <property type="nucleotide sequence ID" value="NZ_JAVRFF010000014.1"/>
</dbReference>
<keyword evidence="19" id="KW-0503">Monooxygenase</keyword>
<sequence>MPTDVPRKALVIGAGIGGLTCAVALRRQGIDVEVYERATELRAAGSGLSVMSNAVTALAGLGIDLGLGKRGQTVESFRILDRRGRRIRDLPFAEACARAGAPSFCLSRSDLQEALLVEAADCPIRLGAAAVGFETGDAGVTVRFRDGSSARGDVLIGADGFHSAVRRALVGPEQAQDSGYLIQLGIVPFRHPLLTTGAVRHYWGAGQRFGLIDIGHGRCYWWAATTTSPATTTAPATTPGTATAPGTADAADPARVKETLLQAYADWAREVPAVIQATPPADILTVPSHDRAFLERWGEGPVTLLGDAAHPMLTTLAQGAGTAIEDAVVLARALAGPAAADDPAGALRRYEDLRRDRTRAMVAESRRMSDLTQGDSPRRRLLREGYLRLVPRSVLTRRTAEALTFPATLAAEPARVRRELSPLERLYWIADRTSPLNVVARVRVRADGASLPLSLHRRALDVLQLRHPLLRVAITDDGTGAHPAFTPLDGTQIPLRHVSRNPLDADGGTRWQREIDDRELAESVDWRAGPLLRALVVTSVGEGGQGGEDTVHDLVLTAAHTVADGKTCLSLLREWIEIVALLDTGAAPDVTSRRALPATDDLLPRRHRGAAGVAGFDALMRREQRASARRPARRIAADRQVPFGQRRTRAVHRTLDAAQVESLVRAAGRHGASVHGALAAALVTAVARDAGTTSGADFSIGSPVDFRDDLRPPVALDEVGTYVATVPTRVRYEPGGSLWPMAREISRDLVRRRARQDHLATISLPRRTGPGSLADSASFMRFMDERGPVNLCLSNVGRYPFPDRVGRLRVDGAQFLTGVSVMGALVAAVTTCHGRLAWNFSHIDGLIPAARARRVADDAVRTLLAALAE</sequence>
<comment type="catalytic activity">
    <reaction evidence="1">
        <text>2 a mycocerosyl-[mycocerosic acid synthase] + a phthiocerol = a dimycocerosyl phthiocerol + 2 holo-[mycocerosic acid synthase].</text>
        <dbReference type="EC" id="2.3.1.282"/>
    </reaction>
</comment>
<keyword evidence="10" id="KW-0274">FAD</keyword>
<evidence type="ECO:0000313" key="20">
    <source>
        <dbReference type="Proteomes" id="UP001180489"/>
    </source>
</evidence>
<keyword evidence="11" id="KW-0560">Oxidoreductase</keyword>
<evidence type="ECO:0000256" key="7">
    <source>
        <dbReference type="ARBA" id="ARBA00013449"/>
    </source>
</evidence>
<dbReference type="PRINTS" id="PR00420">
    <property type="entry name" value="RNGMNOXGNASE"/>
</dbReference>
<dbReference type="SUPFAM" id="SSF52777">
    <property type="entry name" value="CoA-dependent acyltransferases"/>
    <property type="match status" value="2"/>
</dbReference>
<evidence type="ECO:0000313" key="19">
    <source>
        <dbReference type="EMBL" id="MDT0473327.1"/>
    </source>
</evidence>
<protein>
    <recommendedName>
        <fullName evidence="7">Phthiocerol/phthiodiolone dimycocerosyl transferase</fullName>
        <ecNumber evidence="6">2.3.1.282</ecNumber>
    </recommendedName>
    <alternativeName>
        <fullName evidence="15">Acyltransferase PapA5</fullName>
    </alternativeName>
    <alternativeName>
        <fullName evidence="13">Phthiocerol/phthiodiolone O-acyltransferase</fullName>
    </alternativeName>
    <alternativeName>
        <fullName evidence="14">Polyketide synthase-associated protein A5</fullName>
    </alternativeName>
</protein>
<dbReference type="SUPFAM" id="SSF51905">
    <property type="entry name" value="FAD/NAD(P)-binding domain"/>
    <property type="match status" value="1"/>
</dbReference>
<evidence type="ECO:0000256" key="16">
    <source>
        <dbReference type="SAM" id="MobiDB-lite"/>
    </source>
</evidence>
<feature type="region of interest" description="Disordered" evidence="16">
    <location>
        <begin position="230"/>
        <end position="251"/>
    </location>
</feature>
<evidence type="ECO:0000256" key="9">
    <source>
        <dbReference type="ARBA" id="ARBA00022679"/>
    </source>
</evidence>
<comment type="cofactor">
    <cofactor evidence="4">
        <name>FAD</name>
        <dbReference type="ChEBI" id="CHEBI:57692"/>
    </cofactor>
</comment>
<feature type="domain" description="Phthiocerol/phthiodiolone dimycocerosyl transferase C-terminal" evidence="18">
    <location>
        <begin position="648"/>
        <end position="810"/>
    </location>
</feature>
<dbReference type="Gene3D" id="3.50.50.60">
    <property type="entry name" value="FAD/NAD(P)-binding domain"/>
    <property type="match status" value="1"/>
</dbReference>
<name>A0ABU2UJ90_9ACTN</name>
<evidence type="ECO:0000256" key="4">
    <source>
        <dbReference type="ARBA" id="ARBA00001974"/>
    </source>
</evidence>
<dbReference type="GO" id="GO:0004497">
    <property type="term" value="F:monooxygenase activity"/>
    <property type="evidence" value="ECO:0007669"/>
    <property type="project" value="UniProtKB-KW"/>
</dbReference>
<evidence type="ECO:0000256" key="12">
    <source>
        <dbReference type="ARBA" id="ARBA00023315"/>
    </source>
</evidence>
<evidence type="ECO:0000256" key="3">
    <source>
        <dbReference type="ARBA" id="ARBA00001907"/>
    </source>
</evidence>
<evidence type="ECO:0000256" key="6">
    <source>
        <dbReference type="ARBA" id="ARBA00012866"/>
    </source>
</evidence>
<comment type="similarity">
    <text evidence="5">Belongs to the acyltransferase PapA5 family.</text>
</comment>
<evidence type="ECO:0000256" key="5">
    <source>
        <dbReference type="ARBA" id="ARBA00006558"/>
    </source>
</evidence>
<accession>A0ABU2UJ90</accession>
<keyword evidence="12" id="KW-0012">Acyltransferase</keyword>
<gene>
    <name evidence="19" type="ORF">RM863_14445</name>
</gene>
<keyword evidence="9" id="KW-0808">Transferase</keyword>
<dbReference type="InterPro" id="IPR036188">
    <property type="entry name" value="FAD/NAD-bd_sf"/>
</dbReference>
<evidence type="ECO:0000256" key="11">
    <source>
        <dbReference type="ARBA" id="ARBA00023002"/>
    </source>
</evidence>
<dbReference type="InterPro" id="IPR023213">
    <property type="entry name" value="CAT-like_dom_sf"/>
</dbReference>